<dbReference type="InterPro" id="IPR008207">
    <property type="entry name" value="Sig_transdc_His_kin_Hpt_dom"/>
</dbReference>
<keyword evidence="9 19" id="KW-0418">Kinase</keyword>
<feature type="modified residue" description="Phosphohistidine" evidence="14">
    <location>
        <position position="665"/>
    </location>
</feature>
<keyword evidence="12" id="KW-0902">Two-component regulatory system</keyword>
<dbReference type="PANTHER" id="PTHR43047">
    <property type="entry name" value="TWO-COMPONENT HISTIDINE PROTEIN KINASE"/>
    <property type="match status" value="1"/>
</dbReference>
<dbReference type="InterPro" id="IPR036890">
    <property type="entry name" value="HATPase_C_sf"/>
</dbReference>
<dbReference type="Gene3D" id="3.30.565.10">
    <property type="entry name" value="Histidine kinase-like ATPase, C-terminal domain"/>
    <property type="match status" value="1"/>
</dbReference>
<dbReference type="SMART" id="SM00387">
    <property type="entry name" value="HATPase_c"/>
    <property type="match status" value="1"/>
</dbReference>
<keyword evidence="4" id="KW-1003">Cell membrane</keyword>
<reference evidence="19 20" key="1">
    <citation type="submission" date="2019-08" db="EMBL/GenBank/DDBJ databases">
        <authorList>
            <person name="Peeters C."/>
        </authorList>
    </citation>
    <scope>NUCLEOTIDE SEQUENCE [LARGE SCALE GENOMIC DNA]</scope>
    <source>
        <strain evidence="19 20">LMG 31013</strain>
    </source>
</reference>
<dbReference type="Pfam" id="PF02518">
    <property type="entry name" value="HATPase_c"/>
    <property type="match status" value="1"/>
</dbReference>
<keyword evidence="13" id="KW-0472">Membrane</keyword>
<evidence type="ECO:0000256" key="15">
    <source>
        <dbReference type="PROSITE-ProRule" id="PRU00169"/>
    </source>
</evidence>
<evidence type="ECO:0000256" key="6">
    <source>
        <dbReference type="ARBA" id="ARBA00022553"/>
    </source>
</evidence>
<feature type="domain" description="HPt" evidence="18">
    <location>
        <begin position="626"/>
        <end position="725"/>
    </location>
</feature>
<dbReference type="Gene3D" id="1.10.287.130">
    <property type="match status" value="1"/>
</dbReference>
<evidence type="ECO:0000256" key="13">
    <source>
        <dbReference type="ARBA" id="ARBA00023136"/>
    </source>
</evidence>
<evidence type="ECO:0000256" key="11">
    <source>
        <dbReference type="ARBA" id="ARBA00022989"/>
    </source>
</evidence>
<evidence type="ECO:0000256" key="7">
    <source>
        <dbReference type="ARBA" id="ARBA00022679"/>
    </source>
</evidence>
<dbReference type="InterPro" id="IPR036641">
    <property type="entry name" value="HPT_dom_sf"/>
</dbReference>
<evidence type="ECO:0000256" key="1">
    <source>
        <dbReference type="ARBA" id="ARBA00000085"/>
    </source>
</evidence>
<dbReference type="Proteomes" id="UP000334380">
    <property type="component" value="Unassembled WGS sequence"/>
</dbReference>
<dbReference type="SUPFAM" id="SSF47226">
    <property type="entry name" value="Histidine-containing phosphotransfer domain, HPT domain"/>
    <property type="match status" value="1"/>
</dbReference>
<keyword evidence="8" id="KW-0812">Transmembrane</keyword>
<keyword evidence="20" id="KW-1185">Reference proteome</keyword>
<dbReference type="SUPFAM" id="SSF47384">
    <property type="entry name" value="Homodimeric domain of signal transducing histidine kinase"/>
    <property type="match status" value="1"/>
</dbReference>
<evidence type="ECO:0000313" key="20">
    <source>
        <dbReference type="Proteomes" id="UP000334380"/>
    </source>
</evidence>
<organism evidence="19 20">
    <name type="scientific">Pandoraea terrigena</name>
    <dbReference type="NCBI Taxonomy" id="2508292"/>
    <lineage>
        <taxon>Bacteria</taxon>
        <taxon>Pseudomonadati</taxon>
        <taxon>Pseudomonadota</taxon>
        <taxon>Betaproteobacteria</taxon>
        <taxon>Burkholderiales</taxon>
        <taxon>Burkholderiaceae</taxon>
        <taxon>Pandoraea</taxon>
    </lineage>
</organism>
<dbReference type="PANTHER" id="PTHR43047:SF72">
    <property type="entry name" value="OSMOSENSING HISTIDINE PROTEIN KINASE SLN1"/>
    <property type="match status" value="1"/>
</dbReference>
<evidence type="ECO:0000259" key="17">
    <source>
        <dbReference type="PROSITE" id="PS50110"/>
    </source>
</evidence>
<dbReference type="InterPro" id="IPR005467">
    <property type="entry name" value="His_kinase_dom"/>
</dbReference>
<dbReference type="GO" id="GO:0005886">
    <property type="term" value="C:plasma membrane"/>
    <property type="evidence" value="ECO:0007669"/>
    <property type="project" value="UniProtKB-SubCell"/>
</dbReference>
<evidence type="ECO:0000259" key="18">
    <source>
        <dbReference type="PROSITE" id="PS50894"/>
    </source>
</evidence>
<evidence type="ECO:0000256" key="10">
    <source>
        <dbReference type="ARBA" id="ARBA00022840"/>
    </source>
</evidence>
<dbReference type="PROSITE" id="PS50894">
    <property type="entry name" value="HPT"/>
    <property type="match status" value="1"/>
</dbReference>
<keyword evidence="11" id="KW-1133">Transmembrane helix</keyword>
<dbReference type="InterPro" id="IPR003661">
    <property type="entry name" value="HisK_dim/P_dom"/>
</dbReference>
<dbReference type="InterPro" id="IPR036097">
    <property type="entry name" value="HisK_dim/P_sf"/>
</dbReference>
<dbReference type="InterPro" id="IPR001789">
    <property type="entry name" value="Sig_transdc_resp-reg_receiver"/>
</dbReference>
<evidence type="ECO:0000313" key="19">
    <source>
        <dbReference type="EMBL" id="VVE28031.1"/>
    </source>
</evidence>
<evidence type="ECO:0000256" key="3">
    <source>
        <dbReference type="ARBA" id="ARBA00012438"/>
    </source>
</evidence>
<dbReference type="CDD" id="cd17546">
    <property type="entry name" value="REC_hyHK_CKI1_RcsC-like"/>
    <property type="match status" value="1"/>
</dbReference>
<dbReference type="InterPro" id="IPR003594">
    <property type="entry name" value="HATPase_dom"/>
</dbReference>
<dbReference type="CDD" id="cd00082">
    <property type="entry name" value="HisKA"/>
    <property type="match status" value="1"/>
</dbReference>
<dbReference type="EMBL" id="CABPRU010000009">
    <property type="protein sequence ID" value="VVE28031.1"/>
    <property type="molecule type" value="Genomic_DNA"/>
</dbReference>
<dbReference type="Pfam" id="PF00512">
    <property type="entry name" value="HisKA"/>
    <property type="match status" value="1"/>
</dbReference>
<dbReference type="PROSITE" id="PS50110">
    <property type="entry name" value="RESPONSE_REGULATORY"/>
    <property type="match status" value="1"/>
</dbReference>
<evidence type="ECO:0000256" key="12">
    <source>
        <dbReference type="ARBA" id="ARBA00023012"/>
    </source>
</evidence>
<keyword evidence="7" id="KW-0808">Transferase</keyword>
<dbReference type="OrthoDB" id="6114847at2"/>
<dbReference type="Gene3D" id="3.30.450.20">
    <property type="entry name" value="PAS domain"/>
    <property type="match status" value="1"/>
</dbReference>
<dbReference type="Pfam" id="PF00072">
    <property type="entry name" value="Response_reg"/>
    <property type="match status" value="1"/>
</dbReference>
<keyword evidence="5" id="KW-0997">Cell inner membrane</keyword>
<comment type="catalytic activity">
    <reaction evidence="1">
        <text>ATP + protein L-histidine = ADP + protein N-phospho-L-histidine.</text>
        <dbReference type="EC" id="2.7.13.3"/>
    </reaction>
</comment>
<evidence type="ECO:0000256" key="2">
    <source>
        <dbReference type="ARBA" id="ARBA00004429"/>
    </source>
</evidence>
<dbReference type="Gene3D" id="1.20.120.160">
    <property type="entry name" value="HPT domain"/>
    <property type="match status" value="1"/>
</dbReference>
<evidence type="ECO:0000256" key="5">
    <source>
        <dbReference type="ARBA" id="ARBA00022519"/>
    </source>
</evidence>
<evidence type="ECO:0000259" key="16">
    <source>
        <dbReference type="PROSITE" id="PS50109"/>
    </source>
</evidence>
<keyword evidence="10" id="KW-0067">ATP-binding</keyword>
<evidence type="ECO:0000256" key="14">
    <source>
        <dbReference type="PROSITE-ProRule" id="PRU00110"/>
    </source>
</evidence>
<dbReference type="AlphaFoldDB" id="A0A5E4WU21"/>
<dbReference type="GO" id="GO:0000155">
    <property type="term" value="F:phosphorelay sensor kinase activity"/>
    <property type="evidence" value="ECO:0007669"/>
    <property type="project" value="InterPro"/>
</dbReference>
<comment type="subcellular location">
    <subcellularLocation>
        <location evidence="2">Cell inner membrane</location>
        <topology evidence="2">Multi-pass membrane protein</topology>
    </subcellularLocation>
</comment>
<feature type="domain" description="Histidine kinase" evidence="16">
    <location>
        <begin position="241"/>
        <end position="454"/>
    </location>
</feature>
<evidence type="ECO:0000256" key="8">
    <source>
        <dbReference type="ARBA" id="ARBA00022692"/>
    </source>
</evidence>
<feature type="modified residue" description="4-aspartylphosphate" evidence="15">
    <location>
        <position position="524"/>
    </location>
</feature>
<dbReference type="SUPFAM" id="SSF55874">
    <property type="entry name" value="ATPase domain of HSP90 chaperone/DNA topoisomerase II/histidine kinase"/>
    <property type="match status" value="1"/>
</dbReference>
<evidence type="ECO:0000256" key="9">
    <source>
        <dbReference type="ARBA" id="ARBA00022777"/>
    </source>
</evidence>
<dbReference type="RefSeq" id="WP_150614054.1">
    <property type="nucleotide sequence ID" value="NZ_CABPRU010000009.1"/>
</dbReference>
<sequence length="740" mass="79916">MNTFSFLWRYAADTHHLCLEGPLHRPPSLRRRRELPLADAPIALLDALLDPEFPAGGATELTLGSRTITLLHIDAHRGVIVNLSRTMHRLSALERHLRVMEEGIEALPEGFVLYDNHDRLIIANSQYSALYPSIADTVQPGVSFTEIVHTSMARGQMQLHDEDADSWIRRRLAFHRKGEGFFEQHLDDGRWMSVSERRTASGGTTSIRSDITALKQREEELRLASETAQARSRSISRFLAIFSHEVRNGLNGIVGLAQILAINARAHGEQGKSDVLLEATQRVSTVLSDLLEYLKSEATDVNVKLSDVDPRFLLEAIDAQFSQRAAERGLFLTVDVAADVPAVVRGDPSRIQQVIANLVSNAIKYSQRGTVAVTLHRVGDRLRYEVADEGIGIATGALPGLFEFFSRAAAIDRQSTGLGLAISKRLVTAMGGEIGVDSALGCGSRFWCELPLAIVGHREVPRETAPQPRTPRPLTVGLIDDDALNLAVADSLLRQMGHTPHIFADGDALLAHLAQQPLDAVLLDQMMPNETGHQIAVRVRAQSGSASRNLAILLASGNVLSDTSIDVGMGGIDAVLTKPLLSDDLDAALRAAVARRDQGLEAATLVLSMPSALPVTHADDQLDRLQAAIGPQRLKQSLNAAHRLLGDAREAIATKDLRPLAGLAHRIAGNAATLGFPALGNAARTLETRLRDNGDGGHDAGVPLVSLLETIAGLIAAADEHLLQRLALLPPSAKRRKTGA</sequence>
<dbReference type="SUPFAM" id="SSF52172">
    <property type="entry name" value="CheY-like"/>
    <property type="match status" value="1"/>
</dbReference>
<protein>
    <recommendedName>
        <fullName evidence="3">histidine kinase</fullName>
        <ecNumber evidence="3">2.7.13.3</ecNumber>
    </recommendedName>
</protein>
<dbReference type="InterPro" id="IPR004358">
    <property type="entry name" value="Sig_transdc_His_kin-like_C"/>
</dbReference>
<keyword evidence="6 15" id="KW-0597">Phosphoprotein</keyword>
<proteinExistence type="predicted"/>
<dbReference type="SMART" id="SM00448">
    <property type="entry name" value="REC"/>
    <property type="match status" value="1"/>
</dbReference>
<dbReference type="EC" id="2.7.13.3" evidence="3"/>
<dbReference type="InterPro" id="IPR011006">
    <property type="entry name" value="CheY-like_superfamily"/>
</dbReference>
<dbReference type="GO" id="GO:0009927">
    <property type="term" value="F:histidine phosphotransfer kinase activity"/>
    <property type="evidence" value="ECO:0007669"/>
    <property type="project" value="TreeGrafter"/>
</dbReference>
<feature type="domain" description="Response regulatory" evidence="17">
    <location>
        <begin position="475"/>
        <end position="593"/>
    </location>
</feature>
<dbReference type="Pfam" id="PF01627">
    <property type="entry name" value="Hpt"/>
    <property type="match status" value="1"/>
</dbReference>
<dbReference type="Gene3D" id="3.40.50.2300">
    <property type="match status" value="1"/>
</dbReference>
<dbReference type="PROSITE" id="PS50109">
    <property type="entry name" value="HIS_KIN"/>
    <property type="match status" value="1"/>
</dbReference>
<dbReference type="PRINTS" id="PR00344">
    <property type="entry name" value="BCTRLSENSOR"/>
</dbReference>
<evidence type="ECO:0000256" key="4">
    <source>
        <dbReference type="ARBA" id="ARBA00022475"/>
    </source>
</evidence>
<keyword evidence="10" id="KW-0547">Nucleotide-binding</keyword>
<gene>
    <name evidence="19" type="ORF">PTE31013_03516</name>
</gene>
<accession>A0A5E4WU21</accession>
<name>A0A5E4WU21_9BURK</name>
<dbReference type="SMART" id="SM00388">
    <property type="entry name" value="HisKA"/>
    <property type="match status" value="1"/>
</dbReference>
<dbReference type="Pfam" id="PF12860">
    <property type="entry name" value="PAS_7"/>
    <property type="match status" value="1"/>
</dbReference>